<dbReference type="eggNOG" id="KOG1075">
    <property type="taxonomic scope" value="Eukaryota"/>
</dbReference>
<evidence type="ECO:0000313" key="1">
    <source>
        <dbReference type="EMBL" id="EEF35400.1"/>
    </source>
</evidence>
<sequence>MHDIGAKFGFMQTNNLGRYLGMPLVHDCLLRNTFASMLKRVRNKLSGSKADQLSLAERVTFTQSVIQSIPMYTMQTMKLSVSTCDEIDLLVRNFIWGSSDAKKKLHLVNWNKIYHQKNYGGLGLKYARSTNEALLMKF</sequence>
<protein>
    <submittedName>
        <fullName evidence="1">Uncharacterized protein</fullName>
    </submittedName>
</protein>
<accession>B9SM09</accession>
<proteinExistence type="predicted"/>
<dbReference type="AlphaFoldDB" id="B9SM09"/>
<dbReference type="EMBL" id="EQ974023">
    <property type="protein sequence ID" value="EEF35400.1"/>
    <property type="molecule type" value="Genomic_DNA"/>
</dbReference>
<keyword evidence="2" id="KW-1185">Reference proteome</keyword>
<dbReference type="PANTHER" id="PTHR33116:SF78">
    <property type="entry name" value="OS12G0587133 PROTEIN"/>
    <property type="match status" value="1"/>
</dbReference>
<gene>
    <name evidence="1" type="ORF">RCOM_1311470</name>
</gene>
<dbReference type="Proteomes" id="UP000008311">
    <property type="component" value="Unassembled WGS sequence"/>
</dbReference>
<dbReference type="InParanoid" id="B9SM09"/>
<name>B9SM09_RICCO</name>
<evidence type="ECO:0000313" key="2">
    <source>
        <dbReference type="Proteomes" id="UP000008311"/>
    </source>
</evidence>
<organism evidence="1 2">
    <name type="scientific">Ricinus communis</name>
    <name type="common">Castor bean</name>
    <dbReference type="NCBI Taxonomy" id="3988"/>
    <lineage>
        <taxon>Eukaryota</taxon>
        <taxon>Viridiplantae</taxon>
        <taxon>Streptophyta</taxon>
        <taxon>Embryophyta</taxon>
        <taxon>Tracheophyta</taxon>
        <taxon>Spermatophyta</taxon>
        <taxon>Magnoliopsida</taxon>
        <taxon>eudicotyledons</taxon>
        <taxon>Gunneridae</taxon>
        <taxon>Pentapetalae</taxon>
        <taxon>rosids</taxon>
        <taxon>fabids</taxon>
        <taxon>Malpighiales</taxon>
        <taxon>Euphorbiaceae</taxon>
        <taxon>Acalyphoideae</taxon>
        <taxon>Acalypheae</taxon>
        <taxon>Ricinus</taxon>
    </lineage>
</organism>
<dbReference type="PANTHER" id="PTHR33116">
    <property type="entry name" value="REVERSE TRANSCRIPTASE ZINC-BINDING DOMAIN-CONTAINING PROTEIN-RELATED-RELATED"/>
    <property type="match status" value="1"/>
</dbReference>
<reference evidence="2" key="1">
    <citation type="journal article" date="2010" name="Nat. Biotechnol.">
        <title>Draft genome sequence of the oilseed species Ricinus communis.</title>
        <authorList>
            <person name="Chan A.P."/>
            <person name="Crabtree J."/>
            <person name="Zhao Q."/>
            <person name="Lorenzi H."/>
            <person name="Orvis J."/>
            <person name="Puiu D."/>
            <person name="Melake-Berhan A."/>
            <person name="Jones K.M."/>
            <person name="Redman J."/>
            <person name="Chen G."/>
            <person name="Cahoon E.B."/>
            <person name="Gedil M."/>
            <person name="Stanke M."/>
            <person name="Haas B.J."/>
            <person name="Wortman J.R."/>
            <person name="Fraser-Liggett C.M."/>
            <person name="Ravel J."/>
            <person name="Rabinowicz P.D."/>
        </authorList>
    </citation>
    <scope>NUCLEOTIDE SEQUENCE [LARGE SCALE GENOMIC DNA]</scope>
    <source>
        <strain evidence="2">cv. Hale</strain>
    </source>
</reference>